<dbReference type="Proteomes" id="UP000008983">
    <property type="component" value="Unassembled WGS sequence"/>
</dbReference>
<gene>
    <name evidence="1" type="ORF">IMG5_003990</name>
</gene>
<dbReference type="RefSeq" id="XP_004039987.1">
    <property type="nucleotide sequence ID" value="XM_004039939.1"/>
</dbReference>
<dbReference type="InParanoid" id="G0QJC0"/>
<proteinExistence type="predicted"/>
<dbReference type="EMBL" id="GL983057">
    <property type="protein sequence ID" value="EGR34683.1"/>
    <property type="molecule type" value="Genomic_DNA"/>
</dbReference>
<organism evidence="1 2">
    <name type="scientific">Ichthyophthirius multifiliis</name>
    <name type="common">White spot disease agent</name>
    <name type="synonym">Ich</name>
    <dbReference type="NCBI Taxonomy" id="5932"/>
    <lineage>
        <taxon>Eukaryota</taxon>
        <taxon>Sar</taxon>
        <taxon>Alveolata</taxon>
        <taxon>Ciliophora</taxon>
        <taxon>Intramacronucleata</taxon>
        <taxon>Oligohymenophorea</taxon>
        <taxon>Hymenostomatida</taxon>
        <taxon>Ophryoglenina</taxon>
        <taxon>Ichthyophthirius</taxon>
    </lineage>
</organism>
<dbReference type="AlphaFoldDB" id="G0QJC0"/>
<evidence type="ECO:0000313" key="2">
    <source>
        <dbReference type="Proteomes" id="UP000008983"/>
    </source>
</evidence>
<protein>
    <submittedName>
        <fullName evidence="1">MIR domain protein</fullName>
    </submittedName>
</protein>
<dbReference type="STRING" id="857967.G0QJC0"/>
<keyword evidence="2" id="KW-1185">Reference proteome</keyword>
<name>G0QJC0_ICHMU</name>
<reference evidence="1 2" key="1">
    <citation type="submission" date="2011-07" db="EMBL/GenBank/DDBJ databases">
        <authorList>
            <person name="Coyne R."/>
            <person name="Brami D."/>
            <person name="Johnson J."/>
            <person name="Hostetler J."/>
            <person name="Hannick L."/>
            <person name="Clark T."/>
            <person name="Cassidy-Hanley D."/>
            <person name="Inman J."/>
        </authorList>
    </citation>
    <scope>NUCLEOTIDE SEQUENCE [LARGE SCALE GENOMIC DNA]</scope>
    <source>
        <strain evidence="1 2">G5</strain>
    </source>
</reference>
<dbReference type="GeneID" id="14910876"/>
<accession>G0QJC0</accession>
<evidence type="ECO:0000313" key="1">
    <source>
        <dbReference type="EMBL" id="EGR34683.1"/>
    </source>
</evidence>
<sequence>MTMLDEQLQNYSDKNEIEDLPKWEIAKLKYKCSITLISLLEARQKDDDIAAKMMKTLNIDVIKRNITDIYNQYIIIGKGNYNKDLFNHFEPIIGNEEHNNKCSFIIETGFNLFILLSTFKEINEDDQENQNLKKRKKRAFIKEFTQTQYSFRLSQTMLQYFYWNQRSC</sequence>